<keyword evidence="7" id="KW-1185">Reference proteome</keyword>
<evidence type="ECO:0000256" key="2">
    <source>
        <dbReference type="ARBA" id="ARBA00022801"/>
    </source>
</evidence>
<evidence type="ECO:0000256" key="1">
    <source>
        <dbReference type="ARBA" id="ARBA00001946"/>
    </source>
</evidence>
<name>A0A2W7MEV2_9BACI</name>
<dbReference type="Gene3D" id="3.90.79.10">
    <property type="entry name" value="Nucleoside Triphosphate Pyrophosphohydrolase"/>
    <property type="match status" value="1"/>
</dbReference>
<comment type="similarity">
    <text evidence="4">Belongs to the Nudix hydrolase family.</text>
</comment>
<proteinExistence type="inferred from homology"/>
<evidence type="ECO:0000313" key="6">
    <source>
        <dbReference type="EMBL" id="PZX03967.1"/>
    </source>
</evidence>
<dbReference type="InterPro" id="IPR015797">
    <property type="entry name" value="NUDIX_hydrolase-like_dom_sf"/>
</dbReference>
<evidence type="ECO:0000259" key="5">
    <source>
        <dbReference type="PROSITE" id="PS51462"/>
    </source>
</evidence>
<dbReference type="PROSITE" id="PS00893">
    <property type="entry name" value="NUDIX_BOX"/>
    <property type="match status" value="1"/>
</dbReference>
<dbReference type="GO" id="GO:0016787">
    <property type="term" value="F:hydrolase activity"/>
    <property type="evidence" value="ECO:0007669"/>
    <property type="project" value="UniProtKB-KW"/>
</dbReference>
<dbReference type="OrthoDB" id="511483at2"/>
<evidence type="ECO:0000256" key="4">
    <source>
        <dbReference type="RuleBase" id="RU003476"/>
    </source>
</evidence>
<dbReference type="RefSeq" id="WP_111440000.1">
    <property type="nucleotide sequence ID" value="NZ_QKZI01000005.1"/>
</dbReference>
<feature type="domain" description="Nudix hydrolase" evidence="5">
    <location>
        <begin position="1"/>
        <end position="129"/>
    </location>
</feature>
<dbReference type="Pfam" id="PF00293">
    <property type="entry name" value="NUDIX"/>
    <property type="match status" value="1"/>
</dbReference>
<dbReference type="Proteomes" id="UP000248646">
    <property type="component" value="Unassembled WGS sequence"/>
</dbReference>
<dbReference type="CDD" id="cd04669">
    <property type="entry name" value="NUDIX_Hydrolase"/>
    <property type="match status" value="1"/>
</dbReference>
<evidence type="ECO:0000256" key="3">
    <source>
        <dbReference type="ARBA" id="ARBA00022842"/>
    </source>
</evidence>
<comment type="cofactor">
    <cofactor evidence="1">
        <name>Mg(2+)</name>
        <dbReference type="ChEBI" id="CHEBI:18420"/>
    </cofactor>
</comment>
<keyword evidence="3" id="KW-0460">Magnesium</keyword>
<comment type="caution">
    <text evidence="6">The sequence shown here is derived from an EMBL/GenBank/DDBJ whole genome shotgun (WGS) entry which is preliminary data.</text>
</comment>
<keyword evidence="2 4" id="KW-0378">Hydrolase</keyword>
<dbReference type="PROSITE" id="PS51462">
    <property type="entry name" value="NUDIX"/>
    <property type="match status" value="1"/>
</dbReference>
<evidence type="ECO:0000313" key="7">
    <source>
        <dbReference type="Proteomes" id="UP000248646"/>
    </source>
</evidence>
<dbReference type="InterPro" id="IPR020084">
    <property type="entry name" value="NUDIX_hydrolase_CS"/>
</dbReference>
<dbReference type="InterPro" id="IPR020476">
    <property type="entry name" value="Nudix_hydrolase"/>
</dbReference>
<accession>A0A2W7MEV2</accession>
<dbReference type="EMBL" id="QKZI01000005">
    <property type="protein sequence ID" value="PZX03967.1"/>
    <property type="molecule type" value="Genomic_DNA"/>
</dbReference>
<dbReference type="AlphaFoldDB" id="A0A2W7MEV2"/>
<dbReference type="SUPFAM" id="SSF55811">
    <property type="entry name" value="Nudix"/>
    <property type="match status" value="1"/>
</dbReference>
<dbReference type="PRINTS" id="PR00502">
    <property type="entry name" value="NUDIXFAMILY"/>
</dbReference>
<gene>
    <name evidence="6" type="ORF">C7437_105164</name>
</gene>
<dbReference type="PANTHER" id="PTHR43222:SF2">
    <property type="entry name" value="NUDIX HYDROLASE 23, CHLOROPLASTIC"/>
    <property type="match status" value="1"/>
</dbReference>
<dbReference type="InterPro" id="IPR000086">
    <property type="entry name" value="NUDIX_hydrolase_dom"/>
</dbReference>
<sequence>MRNRGATIIIENGRVALIKRTKPNRTYYVFPGGGIEAGETPEQAAIRETYEEIGVHVRIQRLFKVLNYSNTQHYYLADIIGGTFGVGTGEEYTHPSLERGGFEPIWMDLHDLSSFDVRPKEIVEIISLDQTRYSKLDSDSPPSN</sequence>
<reference evidence="6 7" key="1">
    <citation type="submission" date="2018-06" db="EMBL/GenBank/DDBJ databases">
        <title>Genomic Encyclopedia of Type Strains, Phase IV (KMG-IV): sequencing the most valuable type-strain genomes for metagenomic binning, comparative biology and taxonomic classification.</title>
        <authorList>
            <person name="Goeker M."/>
        </authorList>
    </citation>
    <scope>NUCLEOTIDE SEQUENCE [LARGE SCALE GENOMIC DNA]</scope>
    <source>
        <strain evidence="6 7">DSM 5</strain>
    </source>
</reference>
<protein>
    <submittedName>
        <fullName evidence="6">Mutator protein MutT</fullName>
    </submittedName>
</protein>
<organism evidence="6 7">
    <name type="scientific">Psychrobacillus insolitus</name>
    <dbReference type="NCBI Taxonomy" id="1461"/>
    <lineage>
        <taxon>Bacteria</taxon>
        <taxon>Bacillati</taxon>
        <taxon>Bacillota</taxon>
        <taxon>Bacilli</taxon>
        <taxon>Bacillales</taxon>
        <taxon>Bacillaceae</taxon>
        <taxon>Psychrobacillus</taxon>
    </lineage>
</organism>
<dbReference type="PANTHER" id="PTHR43222">
    <property type="entry name" value="NUDIX HYDROLASE 23"/>
    <property type="match status" value="1"/>
</dbReference>